<feature type="transmembrane region" description="Helical" evidence="7">
    <location>
        <begin position="346"/>
        <end position="366"/>
    </location>
</feature>
<evidence type="ECO:0000256" key="4">
    <source>
        <dbReference type="ARBA" id="ARBA00022989"/>
    </source>
</evidence>
<dbReference type="GO" id="GO:0016020">
    <property type="term" value="C:membrane"/>
    <property type="evidence" value="ECO:0007669"/>
    <property type="project" value="UniProtKB-SubCell"/>
</dbReference>
<evidence type="ECO:0000313" key="10">
    <source>
        <dbReference type="Proteomes" id="UP000279259"/>
    </source>
</evidence>
<feature type="transmembrane region" description="Helical" evidence="7">
    <location>
        <begin position="179"/>
        <end position="201"/>
    </location>
</feature>
<feature type="domain" description="Major facilitator superfamily (MFS) profile" evidence="8">
    <location>
        <begin position="82"/>
        <end position="494"/>
    </location>
</feature>
<evidence type="ECO:0000256" key="3">
    <source>
        <dbReference type="ARBA" id="ARBA00022692"/>
    </source>
</evidence>
<gene>
    <name evidence="9" type="ORF">EHS25_009851</name>
</gene>
<evidence type="ECO:0000256" key="2">
    <source>
        <dbReference type="ARBA" id="ARBA00022448"/>
    </source>
</evidence>
<evidence type="ECO:0000256" key="7">
    <source>
        <dbReference type="SAM" id="Phobius"/>
    </source>
</evidence>
<feature type="transmembrane region" description="Helical" evidence="7">
    <location>
        <begin position="120"/>
        <end position="140"/>
    </location>
</feature>
<comment type="subcellular location">
    <subcellularLocation>
        <location evidence="1">Membrane</location>
        <topology evidence="1">Multi-pass membrane protein</topology>
    </subcellularLocation>
</comment>
<dbReference type="InterPro" id="IPR020846">
    <property type="entry name" value="MFS_dom"/>
</dbReference>
<dbReference type="Proteomes" id="UP000279259">
    <property type="component" value="Unassembled WGS sequence"/>
</dbReference>
<evidence type="ECO:0000256" key="5">
    <source>
        <dbReference type="ARBA" id="ARBA00023136"/>
    </source>
</evidence>
<keyword evidence="2" id="KW-0813">Transport</keyword>
<dbReference type="PANTHER" id="PTHR43791">
    <property type="entry name" value="PERMEASE-RELATED"/>
    <property type="match status" value="1"/>
</dbReference>
<feature type="transmembrane region" description="Helical" evidence="7">
    <location>
        <begin position="241"/>
        <end position="261"/>
    </location>
</feature>
<feature type="transmembrane region" description="Helical" evidence="7">
    <location>
        <begin position="207"/>
        <end position="229"/>
    </location>
</feature>
<feature type="region of interest" description="Disordered" evidence="6">
    <location>
        <begin position="1"/>
        <end position="21"/>
    </location>
</feature>
<dbReference type="GO" id="GO:0022857">
    <property type="term" value="F:transmembrane transporter activity"/>
    <property type="evidence" value="ECO:0007669"/>
    <property type="project" value="InterPro"/>
</dbReference>
<protein>
    <recommendedName>
        <fullName evidence="8">Major facilitator superfamily (MFS) profile domain-containing protein</fullName>
    </recommendedName>
</protein>
<dbReference type="Pfam" id="PF07690">
    <property type="entry name" value="MFS_1"/>
    <property type="match status" value="1"/>
</dbReference>
<dbReference type="AlphaFoldDB" id="A0A427YKD3"/>
<name>A0A427YKD3_9TREE</name>
<dbReference type="Gene3D" id="1.20.1250.20">
    <property type="entry name" value="MFS general substrate transporter like domains"/>
    <property type="match status" value="1"/>
</dbReference>
<dbReference type="InterPro" id="IPR011701">
    <property type="entry name" value="MFS"/>
</dbReference>
<keyword evidence="5 7" id="KW-0472">Membrane</keyword>
<keyword evidence="3 7" id="KW-0812">Transmembrane</keyword>
<feature type="transmembrane region" description="Helical" evidence="7">
    <location>
        <begin position="373"/>
        <end position="393"/>
    </location>
</feature>
<dbReference type="InterPro" id="IPR036259">
    <property type="entry name" value="MFS_trans_sf"/>
</dbReference>
<reference evidence="9 10" key="1">
    <citation type="submission" date="2018-11" db="EMBL/GenBank/DDBJ databases">
        <title>Genome sequence of Saitozyma podzolica DSM 27192.</title>
        <authorList>
            <person name="Aliyu H."/>
            <person name="Gorte O."/>
            <person name="Ochsenreither K."/>
        </authorList>
    </citation>
    <scope>NUCLEOTIDE SEQUENCE [LARGE SCALE GENOMIC DNA]</scope>
    <source>
        <strain evidence="9 10">DSM 27192</strain>
    </source>
</reference>
<feature type="transmembrane region" description="Helical" evidence="7">
    <location>
        <begin position="433"/>
        <end position="450"/>
    </location>
</feature>
<sequence>MEKDDVVFDTQPVDADAEANSGPIVRHLEVDDKNDDAAAKFLAQSKPDANVRVAARPDAEQLLAPATDEEVKKILRKVDPIVVPLCLFAFLMGSLDKVAISQAAAVMNFRTDLSLVGQQYSWISSSIYFGAIAAIIPSLMMMQKVPANYYVATQVLIWGIITTAQCGAKNFGAEMAIRIILGLFESVISVAFGIIVSTWWTRDEQPMRTAIMFTTCSSIVNGIVSYASVSYTGKVIKQWQLLFLLIGSITILWSLLMFAFLPASPMTARWLTMRQRVIATRRMGTNHTGLLNTTFKYKQALEAVSDPKTWLVFVINILVNVPNGGLSTFNSIIVASLGFTNKQTTLLNMPTGVFSQIGAVLFSYIARRTGQHSYSAMASCIPPFLGTILLYVLPRSNQGGSLSALYLAYFFWGPYIIVMSLVYANTGGHTKKLITYAVSYIGYCVGNLIAPQTFQATDAPKYTTGVTTMMVCWALTLVLLLAYRFYVVYLNKCKAKQLAEYEAVVRPDDFLEEWQDQTDKENPHFVYVF</sequence>
<keyword evidence="10" id="KW-1185">Reference proteome</keyword>
<dbReference type="OrthoDB" id="6730379at2759"/>
<evidence type="ECO:0000313" key="9">
    <source>
        <dbReference type="EMBL" id="RSH91552.1"/>
    </source>
</evidence>
<feature type="transmembrane region" description="Helical" evidence="7">
    <location>
        <begin position="462"/>
        <end position="486"/>
    </location>
</feature>
<dbReference type="PROSITE" id="PS50850">
    <property type="entry name" value="MFS"/>
    <property type="match status" value="1"/>
</dbReference>
<feature type="transmembrane region" description="Helical" evidence="7">
    <location>
        <begin position="81"/>
        <end position="100"/>
    </location>
</feature>
<feature type="transmembrane region" description="Helical" evidence="7">
    <location>
        <begin position="405"/>
        <end position="424"/>
    </location>
</feature>
<accession>A0A427YKD3</accession>
<evidence type="ECO:0000256" key="1">
    <source>
        <dbReference type="ARBA" id="ARBA00004141"/>
    </source>
</evidence>
<keyword evidence="4 7" id="KW-1133">Transmembrane helix</keyword>
<dbReference type="SUPFAM" id="SSF103473">
    <property type="entry name" value="MFS general substrate transporter"/>
    <property type="match status" value="1"/>
</dbReference>
<organism evidence="9 10">
    <name type="scientific">Saitozyma podzolica</name>
    <dbReference type="NCBI Taxonomy" id="1890683"/>
    <lineage>
        <taxon>Eukaryota</taxon>
        <taxon>Fungi</taxon>
        <taxon>Dikarya</taxon>
        <taxon>Basidiomycota</taxon>
        <taxon>Agaricomycotina</taxon>
        <taxon>Tremellomycetes</taxon>
        <taxon>Tremellales</taxon>
        <taxon>Trimorphomycetaceae</taxon>
        <taxon>Saitozyma</taxon>
    </lineage>
</organism>
<dbReference type="PANTHER" id="PTHR43791:SF41">
    <property type="entry name" value="MAJOR FACILITATOR SUPERFAMILY (MFS) PROFILE DOMAIN-CONTAINING PROTEIN"/>
    <property type="match status" value="1"/>
</dbReference>
<dbReference type="EMBL" id="RSCD01000008">
    <property type="protein sequence ID" value="RSH91552.1"/>
    <property type="molecule type" value="Genomic_DNA"/>
</dbReference>
<evidence type="ECO:0000259" key="8">
    <source>
        <dbReference type="PROSITE" id="PS50850"/>
    </source>
</evidence>
<proteinExistence type="predicted"/>
<evidence type="ECO:0000256" key="6">
    <source>
        <dbReference type="SAM" id="MobiDB-lite"/>
    </source>
</evidence>
<comment type="caution">
    <text evidence="9">The sequence shown here is derived from an EMBL/GenBank/DDBJ whole genome shotgun (WGS) entry which is preliminary data.</text>
</comment>